<dbReference type="PANTHER" id="PTHR34222">
    <property type="entry name" value="GAG_PRE-INTEGRS DOMAIN-CONTAINING PROTEIN"/>
    <property type="match status" value="1"/>
</dbReference>
<dbReference type="InParanoid" id="A0A1Q3C0K0"/>
<dbReference type="AlphaFoldDB" id="A0A1Q3C0K0"/>
<name>A0A1Q3C0K0_CEPFO</name>
<reference evidence="4" key="1">
    <citation type="submission" date="2016-04" db="EMBL/GenBank/DDBJ databases">
        <title>Cephalotus genome sequencing.</title>
        <authorList>
            <person name="Fukushima K."/>
            <person name="Hasebe M."/>
            <person name="Fang X."/>
        </authorList>
    </citation>
    <scope>NUCLEOTIDE SEQUENCE [LARGE SCALE GENOMIC DNA]</scope>
    <source>
        <strain evidence="4">cv. St1</strain>
    </source>
</reference>
<evidence type="ECO:0000313" key="4">
    <source>
        <dbReference type="Proteomes" id="UP000187406"/>
    </source>
</evidence>
<accession>A0A1Q3C0K0</accession>
<dbReference type="Proteomes" id="UP000187406">
    <property type="component" value="Unassembled WGS sequence"/>
</dbReference>
<feature type="domain" description="Retrovirus-related Pol polyprotein from transposon TNT 1-94-like beta-barrel" evidence="2">
    <location>
        <begin position="183"/>
        <end position="259"/>
    </location>
</feature>
<dbReference type="OrthoDB" id="1706811at2759"/>
<feature type="region of interest" description="Disordered" evidence="1">
    <location>
        <begin position="125"/>
        <end position="151"/>
    </location>
</feature>
<evidence type="ECO:0000259" key="2">
    <source>
        <dbReference type="Pfam" id="PF22936"/>
    </source>
</evidence>
<proteinExistence type="predicted"/>
<organism evidence="3 4">
    <name type="scientific">Cephalotus follicularis</name>
    <name type="common">Albany pitcher plant</name>
    <dbReference type="NCBI Taxonomy" id="3775"/>
    <lineage>
        <taxon>Eukaryota</taxon>
        <taxon>Viridiplantae</taxon>
        <taxon>Streptophyta</taxon>
        <taxon>Embryophyta</taxon>
        <taxon>Tracheophyta</taxon>
        <taxon>Spermatophyta</taxon>
        <taxon>Magnoliopsida</taxon>
        <taxon>eudicotyledons</taxon>
        <taxon>Gunneridae</taxon>
        <taxon>Pentapetalae</taxon>
        <taxon>rosids</taxon>
        <taxon>fabids</taxon>
        <taxon>Oxalidales</taxon>
        <taxon>Cephalotaceae</taxon>
        <taxon>Cephalotus</taxon>
    </lineage>
</organism>
<protein>
    <recommendedName>
        <fullName evidence="2">Retrovirus-related Pol polyprotein from transposon TNT 1-94-like beta-barrel domain-containing protein</fullName>
    </recommendedName>
</protein>
<evidence type="ECO:0000256" key="1">
    <source>
        <dbReference type="SAM" id="MobiDB-lite"/>
    </source>
</evidence>
<dbReference type="InterPro" id="IPR054722">
    <property type="entry name" value="PolX-like_BBD"/>
</dbReference>
<dbReference type="EMBL" id="BDDD01001149">
    <property type="protein sequence ID" value="GAV73780.1"/>
    <property type="molecule type" value="Genomic_DNA"/>
</dbReference>
<keyword evidence="4" id="KW-1185">Reference proteome</keyword>
<dbReference type="PANTHER" id="PTHR34222:SF100">
    <property type="entry name" value="CCHC-TYPE DOMAIN-CONTAINING PROTEIN"/>
    <property type="match status" value="1"/>
</dbReference>
<evidence type="ECO:0000313" key="3">
    <source>
        <dbReference type="EMBL" id="GAV73780.1"/>
    </source>
</evidence>
<dbReference type="Pfam" id="PF22936">
    <property type="entry name" value="Pol_BBD"/>
    <property type="match status" value="1"/>
</dbReference>
<gene>
    <name evidence="3" type="ORF">CFOL_v3_17263</name>
</gene>
<comment type="caution">
    <text evidence="3">The sequence shown here is derived from an EMBL/GenBank/DDBJ whole genome shotgun (WGS) entry which is preliminary data.</text>
</comment>
<sequence>MSYYWGLLTVSEPKWHCQEDHTLFTAYRDKLRLTQFLMALGDDFEPTRASILNRQPLPSSETALSELISEETRRLSITSQQSPFIIAATSSASPQRPDNSKRPRCTHCHKIGHTVKTCYDTVGRPPGKSPCPKHPAATTTTPSSSESSSQIHQLSTAGLEVLFNYVMSRSGSSAMSATSGNTWLIDSACCNHMTSSPKLFTSKPVVHNGPTIHTANGSSMYVTYTVTVQTQSFFIPDTYLVPQLSLNLLSGGQLCDNGYDLLFSRHYCVIQDSQTGH</sequence>
<feature type="compositionally biased region" description="Low complexity" evidence="1">
    <location>
        <begin position="138"/>
        <end position="149"/>
    </location>
</feature>